<dbReference type="EMBL" id="JAPEIS010000006">
    <property type="protein sequence ID" value="KAJ8065811.1"/>
    <property type="molecule type" value="Genomic_DNA"/>
</dbReference>
<evidence type="ECO:0000313" key="1">
    <source>
        <dbReference type="EMBL" id="KAJ8065811.1"/>
    </source>
</evidence>
<dbReference type="AlphaFoldDB" id="A0A9X0AN20"/>
<sequence>MPRVEMHMNGLNNGKKGGEDLCEMCFADIFGLWSDDSIDEHESPSRTPSQISTTFHTFFSSFKSSSLLFPIRGLSNNLCHTSGSELPMFFETEFLSFRNVFKPTSTFLILFLDCEEVMVPVLGLPW</sequence>
<name>A0A9X0AN20_9HELO</name>
<proteinExistence type="predicted"/>
<keyword evidence="2" id="KW-1185">Reference proteome</keyword>
<gene>
    <name evidence="1" type="ORF">OCU04_006474</name>
</gene>
<reference evidence="1" key="1">
    <citation type="submission" date="2022-11" db="EMBL/GenBank/DDBJ databases">
        <title>Genome Resource of Sclerotinia nivalis Strain SnTB1, a Plant Pathogen Isolated from American Ginseng.</title>
        <authorList>
            <person name="Fan S."/>
        </authorList>
    </citation>
    <scope>NUCLEOTIDE SEQUENCE</scope>
    <source>
        <strain evidence="1">SnTB1</strain>
    </source>
</reference>
<accession>A0A9X0AN20</accession>
<organism evidence="1 2">
    <name type="scientific">Sclerotinia nivalis</name>
    <dbReference type="NCBI Taxonomy" id="352851"/>
    <lineage>
        <taxon>Eukaryota</taxon>
        <taxon>Fungi</taxon>
        <taxon>Dikarya</taxon>
        <taxon>Ascomycota</taxon>
        <taxon>Pezizomycotina</taxon>
        <taxon>Leotiomycetes</taxon>
        <taxon>Helotiales</taxon>
        <taxon>Sclerotiniaceae</taxon>
        <taxon>Sclerotinia</taxon>
    </lineage>
</organism>
<comment type="caution">
    <text evidence="1">The sequence shown here is derived from an EMBL/GenBank/DDBJ whole genome shotgun (WGS) entry which is preliminary data.</text>
</comment>
<evidence type="ECO:0000313" key="2">
    <source>
        <dbReference type="Proteomes" id="UP001152300"/>
    </source>
</evidence>
<dbReference type="Proteomes" id="UP001152300">
    <property type="component" value="Unassembled WGS sequence"/>
</dbReference>
<protein>
    <submittedName>
        <fullName evidence="1">Uncharacterized protein</fullName>
    </submittedName>
</protein>